<organism evidence="1 2">
    <name type="scientific">Massilia antarctica</name>
    <dbReference type="NCBI Taxonomy" id="2765360"/>
    <lineage>
        <taxon>Bacteria</taxon>
        <taxon>Pseudomonadati</taxon>
        <taxon>Pseudomonadota</taxon>
        <taxon>Betaproteobacteria</taxon>
        <taxon>Burkholderiales</taxon>
        <taxon>Oxalobacteraceae</taxon>
        <taxon>Telluria group</taxon>
        <taxon>Massilia</taxon>
    </lineage>
</organism>
<dbReference type="RefSeq" id="WP_206089868.1">
    <property type="nucleotide sequence ID" value="NZ_CP065053.1"/>
</dbReference>
<evidence type="ECO:0000313" key="2">
    <source>
        <dbReference type="Proteomes" id="UP000662888"/>
    </source>
</evidence>
<protein>
    <submittedName>
        <fullName evidence="1">Uncharacterized protein</fullName>
    </submittedName>
</protein>
<dbReference type="Proteomes" id="UP000662888">
    <property type="component" value="Chromosome"/>
</dbReference>
<name>A0AA48WF19_9BURK</name>
<accession>A0AA48WF19</accession>
<dbReference type="EMBL" id="CP065053">
    <property type="protein sequence ID" value="QPI50332.1"/>
    <property type="molecule type" value="Genomic_DNA"/>
</dbReference>
<sequence length="108" mass="11475">MKIFAELDDAVLNRTVQASNDPIAVATAMAAPLRPESRPLRVIGRGDTLTAQKVEVGIILQAMLGTGGAAEYLSDNAVHISVSLRVLTKPALRRGNHDEFGIPTDLDA</sequence>
<reference evidence="1 2" key="1">
    <citation type="submission" date="2020-11" db="EMBL/GenBank/DDBJ databases">
        <authorList>
            <person name="Sun Q."/>
        </authorList>
    </citation>
    <scope>NUCLEOTIDE SEQUENCE [LARGE SCALE GENOMIC DNA]</scope>
    <source>
        <strain evidence="1 2">P8398</strain>
    </source>
</reference>
<evidence type="ECO:0000313" key="1">
    <source>
        <dbReference type="EMBL" id="QPI50332.1"/>
    </source>
</evidence>
<gene>
    <name evidence="1" type="ORF">IV454_01450</name>
</gene>
<keyword evidence="2" id="KW-1185">Reference proteome</keyword>
<proteinExistence type="predicted"/>